<dbReference type="PANTHER" id="PTHR19305">
    <property type="entry name" value="SYNAPTOSOMAL ASSOCIATED PROTEIN"/>
    <property type="match status" value="1"/>
</dbReference>
<accession>A0A9N8D6U4</accession>
<dbReference type="Gene3D" id="1.20.5.110">
    <property type="match status" value="2"/>
</dbReference>
<evidence type="ECO:0000256" key="1">
    <source>
        <dbReference type="ARBA" id="ARBA00009480"/>
    </source>
</evidence>
<evidence type="ECO:0000259" key="3">
    <source>
        <dbReference type="PROSITE" id="PS50192"/>
    </source>
</evidence>
<feature type="compositionally biased region" description="Basic residues" evidence="2">
    <location>
        <begin position="123"/>
        <end position="139"/>
    </location>
</feature>
<keyword evidence="5" id="KW-1185">Reference proteome</keyword>
<proteinExistence type="inferred from homology"/>
<evidence type="ECO:0000313" key="4">
    <source>
        <dbReference type="EMBL" id="CAB9496290.1"/>
    </source>
</evidence>
<feature type="domain" description="T-SNARE coiled-coil homology" evidence="3">
    <location>
        <begin position="173"/>
        <end position="235"/>
    </location>
</feature>
<dbReference type="OrthoDB" id="19261at2759"/>
<feature type="region of interest" description="Disordered" evidence="2">
    <location>
        <begin position="202"/>
        <end position="238"/>
    </location>
</feature>
<comment type="caution">
    <text evidence="4">The sequence shown here is derived from an EMBL/GenBank/DDBJ whole genome shotgun (WGS) entry which is preliminary data.</text>
</comment>
<feature type="region of interest" description="Disordered" evidence="2">
    <location>
        <begin position="1"/>
        <end position="63"/>
    </location>
</feature>
<feature type="region of interest" description="Disordered" evidence="2">
    <location>
        <begin position="79"/>
        <end position="148"/>
    </location>
</feature>
<protein>
    <recommendedName>
        <fullName evidence="3">t-SNARE coiled-coil homology domain-containing protein</fullName>
    </recommendedName>
</protein>
<dbReference type="SMART" id="SM00397">
    <property type="entry name" value="t_SNARE"/>
    <property type="match status" value="2"/>
</dbReference>
<sequence>MKPLLSNDKDALKASTDIQQRSKDALSRIQHDLEETQQTGAMTLDDLDAQRRKMDGVDHQADRLHDQLDETAYLQSKLGSWFGGKRKKKNSNSTSNSSNKDRESPEQAKNDLIDSSNTNANSKNKKSGKWKFGRSSKKSSVHEDPTISVTIGSLDKETALYRGEHKDEMRALAQGDHEIDAQMDMIGNQLGNLLTMAQEIGSETKHQQQRIERVDNRVADAQERQRKANKKTKKFLSR</sequence>
<organism evidence="4 5">
    <name type="scientific">Seminavis robusta</name>
    <dbReference type="NCBI Taxonomy" id="568900"/>
    <lineage>
        <taxon>Eukaryota</taxon>
        <taxon>Sar</taxon>
        <taxon>Stramenopiles</taxon>
        <taxon>Ochrophyta</taxon>
        <taxon>Bacillariophyta</taxon>
        <taxon>Bacillariophyceae</taxon>
        <taxon>Bacillariophycidae</taxon>
        <taxon>Naviculales</taxon>
        <taxon>Naviculaceae</taxon>
        <taxon>Seminavis</taxon>
    </lineage>
</organism>
<dbReference type="EMBL" id="CAICTM010000003">
    <property type="protein sequence ID" value="CAB9496290.1"/>
    <property type="molecule type" value="Genomic_DNA"/>
</dbReference>
<dbReference type="InterPro" id="IPR000727">
    <property type="entry name" value="T_SNARE_dom"/>
</dbReference>
<dbReference type="PROSITE" id="PS50192">
    <property type="entry name" value="T_SNARE"/>
    <property type="match status" value="1"/>
</dbReference>
<name>A0A9N8D6U4_9STRA</name>
<dbReference type="PANTHER" id="PTHR19305:SF9">
    <property type="entry name" value="SYNAPTOSOMAL-ASSOCIATED PROTEIN 29"/>
    <property type="match status" value="1"/>
</dbReference>
<gene>
    <name evidence="4" type="ORF">SEMRO_3_G002660.1</name>
</gene>
<feature type="compositionally biased region" description="Basic and acidic residues" evidence="2">
    <location>
        <begin position="48"/>
        <end position="63"/>
    </location>
</feature>
<feature type="compositionally biased region" description="Basic residues" evidence="2">
    <location>
        <begin position="227"/>
        <end position="238"/>
    </location>
</feature>
<evidence type="ECO:0000313" key="5">
    <source>
        <dbReference type="Proteomes" id="UP001153069"/>
    </source>
</evidence>
<dbReference type="SUPFAM" id="SSF58038">
    <property type="entry name" value="SNARE fusion complex"/>
    <property type="match status" value="2"/>
</dbReference>
<reference evidence="4" key="1">
    <citation type="submission" date="2020-06" db="EMBL/GenBank/DDBJ databases">
        <authorList>
            <consortium name="Plant Systems Biology data submission"/>
        </authorList>
    </citation>
    <scope>NUCLEOTIDE SEQUENCE</scope>
    <source>
        <strain evidence="4">D6</strain>
    </source>
</reference>
<feature type="compositionally biased region" description="Basic and acidic residues" evidence="2">
    <location>
        <begin position="20"/>
        <end position="34"/>
    </location>
</feature>
<dbReference type="AlphaFoldDB" id="A0A9N8D6U4"/>
<dbReference type="GO" id="GO:0005886">
    <property type="term" value="C:plasma membrane"/>
    <property type="evidence" value="ECO:0007669"/>
    <property type="project" value="TreeGrafter"/>
</dbReference>
<dbReference type="Proteomes" id="UP001153069">
    <property type="component" value="Unassembled WGS sequence"/>
</dbReference>
<dbReference type="CDD" id="cd15841">
    <property type="entry name" value="SNARE_Qc"/>
    <property type="match status" value="1"/>
</dbReference>
<feature type="compositionally biased region" description="Basic and acidic residues" evidence="2">
    <location>
        <begin position="99"/>
        <end position="112"/>
    </location>
</feature>
<feature type="compositionally biased region" description="Basic and acidic residues" evidence="2">
    <location>
        <begin position="202"/>
        <end position="226"/>
    </location>
</feature>
<evidence type="ECO:0000256" key="2">
    <source>
        <dbReference type="SAM" id="MobiDB-lite"/>
    </source>
</evidence>
<comment type="similarity">
    <text evidence="1">Belongs to the SNAP-25 family.</text>
</comment>